<reference evidence="5 6" key="1">
    <citation type="submission" date="2022-02" db="EMBL/GenBank/DDBJ databases">
        <authorList>
            <person name="Min J."/>
        </authorList>
    </citation>
    <scope>NUCLEOTIDE SEQUENCE [LARGE SCALE GENOMIC DNA]</scope>
    <source>
        <strain evidence="5 6">GR10-1</strain>
    </source>
</reference>
<evidence type="ECO:0000259" key="2">
    <source>
        <dbReference type="Pfam" id="PF02503"/>
    </source>
</evidence>
<feature type="domain" description="Polyphosphate kinase C-terminal" evidence="3">
    <location>
        <begin position="365"/>
        <end position="536"/>
    </location>
</feature>
<keyword evidence="5" id="KW-0418">Kinase</keyword>
<sequence length="548" mass="63076">MVENIKKFPNLRDKSIFLGVVMSKSTNRADRKYAIIEVPVTAVGSRFIVLPSKEDTHDIMLLEDAIKFNLPDIFNFMGYDEFQAHIFKFTRDAELDIDNSDTTTIIQKLEKGLKNRKKGKPIRLAYDENIDPGFLEYLLTRLGLSKTDNIMPGGSIHNFRHFMEFPSQVFSNRAKRKQPFTHPLLLDERVGDVLLKRDVLLNFPYHSFTPVIDMIREAAFDPDVVSIKIACYRVASQSKIINALVNAVRNGKDVTVMMELKARFDEEANLNWQQVLTDIGAKVLTGIQDMKVHAKICVIKKRIKNKIIHYGFVSTGNVNEKTAKLYGDHCLLTSNRFIMADVNRIFNFLQKPDTGLHFLEKCRTLIPSPTFIRTELNKLIDYEITAARKGHTAEIILKMNSMADAKLIEKLTEAAKAGVTIKLIVRGIFCMQSESKKFKHPIKAISIIDEYLEHARVWVFHNRGNHKVYISSADWMIRNIEHRVEATCPIKSPQLKQELIDILNIQLKDNTKARILNNELNNEYVKKKDNEVIRSQEESYNYLVNKSY</sequence>
<keyword evidence="1" id="KW-0597">Phosphoprotein</keyword>
<dbReference type="EMBL" id="JAKWBL010000001">
    <property type="protein sequence ID" value="MCH5598177.1"/>
    <property type="molecule type" value="Genomic_DNA"/>
</dbReference>
<evidence type="ECO:0000259" key="4">
    <source>
        <dbReference type="Pfam" id="PF17941"/>
    </source>
</evidence>
<dbReference type="PANTHER" id="PTHR30218:SF0">
    <property type="entry name" value="POLYPHOSPHATE KINASE"/>
    <property type="match status" value="1"/>
</dbReference>
<dbReference type="EC" id="2.7.4.1" evidence="1"/>
<keyword evidence="6" id="KW-1185">Reference proteome</keyword>
<comment type="catalytic activity">
    <reaction evidence="1">
        <text>[phosphate](n) + ATP = [phosphate](n+1) + ADP</text>
        <dbReference type="Rhea" id="RHEA:19573"/>
        <dbReference type="Rhea" id="RHEA-COMP:9859"/>
        <dbReference type="Rhea" id="RHEA-COMP:14280"/>
        <dbReference type="ChEBI" id="CHEBI:16838"/>
        <dbReference type="ChEBI" id="CHEBI:30616"/>
        <dbReference type="ChEBI" id="CHEBI:456216"/>
        <dbReference type="EC" id="2.7.4.1"/>
    </reaction>
</comment>
<dbReference type="InterPro" id="IPR025200">
    <property type="entry name" value="PPK_C_dom2"/>
</dbReference>
<evidence type="ECO:0000313" key="6">
    <source>
        <dbReference type="Proteomes" id="UP001202248"/>
    </source>
</evidence>
<dbReference type="SUPFAM" id="SSF143724">
    <property type="entry name" value="PHP14-like"/>
    <property type="match status" value="1"/>
</dbReference>
<keyword evidence="1 5" id="KW-0808">Transferase</keyword>
<feature type="domain" description="Polyphosphate kinase C-terminal" evidence="4">
    <location>
        <begin position="193"/>
        <end position="352"/>
    </location>
</feature>
<comment type="function">
    <text evidence="1">Catalyzes the reversible transfer of the terminal phosphate of ATP to form a long-chain polyphosphate (polyP).</text>
</comment>
<name>A0ABS9SIH1_9BACT</name>
<gene>
    <name evidence="5" type="primary">ppk1</name>
    <name evidence="5" type="ORF">MKP09_09795</name>
</gene>
<dbReference type="PANTHER" id="PTHR30218">
    <property type="entry name" value="POLYPHOSPHATE KINASE"/>
    <property type="match status" value="1"/>
</dbReference>
<proteinExistence type="inferred from homology"/>
<dbReference type="Gene3D" id="3.30.1840.10">
    <property type="entry name" value="Polyphosphate kinase middle domain"/>
    <property type="match status" value="1"/>
</dbReference>
<dbReference type="InterPro" id="IPR041108">
    <property type="entry name" value="PP_kinase_C_1"/>
</dbReference>
<dbReference type="InterPro" id="IPR024953">
    <property type="entry name" value="PP_kinase_middle"/>
</dbReference>
<dbReference type="NCBIfam" id="TIGR03705">
    <property type="entry name" value="poly_P_kin"/>
    <property type="match status" value="1"/>
</dbReference>
<dbReference type="InterPro" id="IPR003414">
    <property type="entry name" value="PP_kinase"/>
</dbReference>
<feature type="domain" description="Polyphosphate kinase middle" evidence="2">
    <location>
        <begin position="2"/>
        <end position="165"/>
    </location>
</feature>
<dbReference type="InterPro" id="IPR036830">
    <property type="entry name" value="PP_kinase_middle_dom_sf"/>
</dbReference>
<evidence type="ECO:0000259" key="3">
    <source>
        <dbReference type="Pfam" id="PF13090"/>
    </source>
</evidence>
<organism evidence="5 6">
    <name type="scientific">Niabella ginsengisoli</name>
    <dbReference type="NCBI Taxonomy" id="522298"/>
    <lineage>
        <taxon>Bacteria</taxon>
        <taxon>Pseudomonadati</taxon>
        <taxon>Bacteroidota</taxon>
        <taxon>Chitinophagia</taxon>
        <taxon>Chitinophagales</taxon>
        <taxon>Chitinophagaceae</taxon>
        <taxon>Niabella</taxon>
    </lineage>
</organism>
<dbReference type="SUPFAM" id="SSF56024">
    <property type="entry name" value="Phospholipase D/nuclease"/>
    <property type="match status" value="2"/>
</dbReference>
<dbReference type="Pfam" id="PF13090">
    <property type="entry name" value="PP_kinase_C"/>
    <property type="match status" value="1"/>
</dbReference>
<comment type="caution">
    <text evidence="5">The sequence shown here is derived from an EMBL/GenBank/DDBJ whole genome shotgun (WGS) entry which is preliminary data.</text>
</comment>
<dbReference type="Pfam" id="PF17941">
    <property type="entry name" value="PP_kinase_C_1"/>
    <property type="match status" value="1"/>
</dbReference>
<dbReference type="Gene3D" id="3.30.870.10">
    <property type="entry name" value="Endonuclease Chain A"/>
    <property type="match status" value="2"/>
</dbReference>
<dbReference type="GO" id="GO:0008976">
    <property type="term" value="F:polyphosphate kinase activity"/>
    <property type="evidence" value="ECO:0007669"/>
    <property type="project" value="UniProtKB-EC"/>
</dbReference>
<dbReference type="Pfam" id="PF02503">
    <property type="entry name" value="PP_kinase"/>
    <property type="match status" value="1"/>
</dbReference>
<dbReference type="NCBIfam" id="NF003917">
    <property type="entry name" value="PRK05443.1-1"/>
    <property type="match status" value="1"/>
</dbReference>
<comment type="similarity">
    <text evidence="1">Belongs to the polyphosphate kinase 1 (PPK1) family.</text>
</comment>
<dbReference type="Proteomes" id="UP001202248">
    <property type="component" value="Unassembled WGS sequence"/>
</dbReference>
<dbReference type="RefSeq" id="WP_240827527.1">
    <property type="nucleotide sequence ID" value="NZ_JAKWBL010000001.1"/>
</dbReference>
<protein>
    <recommendedName>
        <fullName evidence="1">Polyphosphate kinase</fullName>
        <ecNumber evidence="1">2.7.4.1</ecNumber>
    </recommendedName>
</protein>
<evidence type="ECO:0000256" key="1">
    <source>
        <dbReference type="RuleBase" id="RU003800"/>
    </source>
</evidence>
<comment type="PTM">
    <text evidence="1">An intermediate of this reaction is the autophosphorylated ppk in which a phosphate is covalently linked to a histidine residue through a N-P bond.</text>
</comment>
<evidence type="ECO:0000313" key="5">
    <source>
        <dbReference type="EMBL" id="MCH5598177.1"/>
    </source>
</evidence>
<accession>A0ABS9SIH1</accession>